<gene>
    <name evidence="2" type="ORF">GCK72_008923</name>
</gene>
<feature type="transmembrane region" description="Helical" evidence="1">
    <location>
        <begin position="248"/>
        <end position="266"/>
    </location>
</feature>
<dbReference type="CTD" id="9808127"/>
<feature type="transmembrane region" description="Helical" evidence="1">
    <location>
        <begin position="224"/>
        <end position="242"/>
    </location>
</feature>
<dbReference type="EMBL" id="WUAV01000003">
    <property type="protein sequence ID" value="KAF1760674.1"/>
    <property type="molecule type" value="Genomic_DNA"/>
</dbReference>
<accession>A0A6A5H1M5</accession>
<sequence>MMFLVGSLMYSIFYFNYGPPTSGQLILFIVFLMIMLWICEVGKDLEGLSYEIPPPKEESNVRNEGKWMRLKYTPVHSAQSMEKEQMALLDLRREEVVPVNREYFRLEAERKNRKLRSYVPICLFLLICQCSFVIRAHITGNKDTIILKDLIHLAAISRDKKEGEKCVQRIINNSQICQKERKISPVEISELRVIETFLLDVKRYYRIWIDRARFRLYSAKNAEFNNWMMFLVGSLMFSVFYFNYGPPTSLQMFLFFVLLMLMLWMFEVGKSMESLSYYIPPPEEESNVRNEGKWLRLKYTPIHSAQSMEKEQLALLDLRREEVVPVKNEYFQLAAEGKNRRLRSIAPICLFLLIYLCSFIVLAHTTGDKTFMGYCFVTVILIIVGILPVFLSMVEE</sequence>
<name>A0A6A5H1M5_CAERE</name>
<feature type="transmembrane region" description="Helical" evidence="1">
    <location>
        <begin position="371"/>
        <end position="394"/>
    </location>
</feature>
<feature type="transmembrane region" description="Helical" evidence="1">
    <location>
        <begin position="12"/>
        <end position="38"/>
    </location>
</feature>
<keyword evidence="1" id="KW-0812">Transmembrane</keyword>
<evidence type="ECO:0000313" key="2">
    <source>
        <dbReference type="EMBL" id="KAF1760674.1"/>
    </source>
</evidence>
<comment type="caution">
    <text evidence="2">The sequence shown here is derived from an EMBL/GenBank/DDBJ whole genome shotgun (WGS) entry which is preliminary data.</text>
</comment>
<protein>
    <submittedName>
        <fullName evidence="2">Uncharacterized protein</fullName>
    </submittedName>
</protein>
<organism evidence="2 3">
    <name type="scientific">Caenorhabditis remanei</name>
    <name type="common">Caenorhabditis vulgaris</name>
    <dbReference type="NCBI Taxonomy" id="31234"/>
    <lineage>
        <taxon>Eukaryota</taxon>
        <taxon>Metazoa</taxon>
        <taxon>Ecdysozoa</taxon>
        <taxon>Nematoda</taxon>
        <taxon>Chromadorea</taxon>
        <taxon>Rhabditida</taxon>
        <taxon>Rhabditina</taxon>
        <taxon>Rhabditomorpha</taxon>
        <taxon>Rhabditoidea</taxon>
        <taxon>Rhabditidae</taxon>
        <taxon>Peloderinae</taxon>
        <taxon>Caenorhabditis</taxon>
    </lineage>
</organism>
<dbReference type="GeneID" id="9808127"/>
<feature type="transmembrane region" description="Helical" evidence="1">
    <location>
        <begin position="345"/>
        <end position="365"/>
    </location>
</feature>
<dbReference type="AlphaFoldDB" id="A0A6A5H1M5"/>
<dbReference type="KEGG" id="crq:GCK72_008923"/>
<keyword evidence="1" id="KW-1133">Transmembrane helix</keyword>
<keyword evidence="1" id="KW-0472">Membrane</keyword>
<dbReference type="Proteomes" id="UP000483820">
    <property type="component" value="Chromosome III"/>
</dbReference>
<reference evidence="2 3" key="1">
    <citation type="submission" date="2019-12" db="EMBL/GenBank/DDBJ databases">
        <title>Chromosome-level assembly of the Caenorhabditis remanei genome.</title>
        <authorList>
            <person name="Teterina A.A."/>
            <person name="Willis J.H."/>
            <person name="Phillips P.C."/>
        </authorList>
    </citation>
    <scope>NUCLEOTIDE SEQUENCE [LARGE SCALE GENOMIC DNA]</scope>
    <source>
        <strain evidence="2 3">PX506</strain>
        <tissue evidence="2">Whole organism</tissue>
    </source>
</reference>
<proteinExistence type="predicted"/>
<evidence type="ECO:0000256" key="1">
    <source>
        <dbReference type="SAM" id="Phobius"/>
    </source>
</evidence>
<dbReference type="RefSeq" id="XP_003095967.2">
    <property type="nucleotide sequence ID" value="XM_003095919.2"/>
</dbReference>
<evidence type="ECO:0000313" key="3">
    <source>
        <dbReference type="Proteomes" id="UP000483820"/>
    </source>
</evidence>